<dbReference type="EMBL" id="CP022684">
    <property type="protein sequence ID" value="AUM14757.1"/>
    <property type="molecule type" value="Genomic_DNA"/>
</dbReference>
<proteinExistence type="predicted"/>
<dbReference type="RefSeq" id="WP_101896126.1">
    <property type="nucleotide sequence ID" value="NZ_CP022684.1"/>
</dbReference>
<name>A0A2K9LR62_9GAMM</name>
<gene>
    <name evidence="1" type="ORF">Kalk_21015</name>
</gene>
<organism evidence="1 2">
    <name type="scientific">Ketobacter alkanivorans</name>
    <dbReference type="NCBI Taxonomy" id="1917421"/>
    <lineage>
        <taxon>Bacteria</taxon>
        <taxon>Pseudomonadati</taxon>
        <taxon>Pseudomonadota</taxon>
        <taxon>Gammaproteobacteria</taxon>
        <taxon>Pseudomonadales</taxon>
        <taxon>Ketobacteraceae</taxon>
        <taxon>Ketobacter</taxon>
    </lineage>
</organism>
<evidence type="ECO:0000313" key="2">
    <source>
        <dbReference type="Proteomes" id="UP000235116"/>
    </source>
</evidence>
<dbReference type="Proteomes" id="UP000235116">
    <property type="component" value="Chromosome"/>
</dbReference>
<evidence type="ECO:0000313" key="1">
    <source>
        <dbReference type="EMBL" id="AUM14757.1"/>
    </source>
</evidence>
<dbReference type="AlphaFoldDB" id="A0A2K9LR62"/>
<sequence>MNLEKLKQAEGLFLSKYPSGFMHPDLQAIGKKHKMDKMVELAQQTLKKTHFKDPLAAAEAMSKVISRSSMVSLFEKPKFRDIIPTLEPASLRQLTGGMKQYLYGNQQKGFDDMLNVLAPVKLAKWSLMTIIPNYVHPQDEVFLKPTTVKGVIKAFELNGLEYRPLPSWDFYQRYRDTILEMKTRVDETLSPSNAAFSGFLMMSM</sequence>
<dbReference type="OrthoDB" id="5871096at2"/>
<dbReference type="KEGG" id="kak:Kalk_21015"/>
<keyword evidence="2" id="KW-1185">Reference proteome</keyword>
<protein>
    <submittedName>
        <fullName evidence="1">Uncharacterized protein</fullName>
    </submittedName>
</protein>
<reference evidence="2" key="1">
    <citation type="submission" date="2017-08" db="EMBL/GenBank/DDBJ databases">
        <title>Direct submision.</title>
        <authorList>
            <person name="Kim S.-J."/>
            <person name="Rhee S.-K."/>
        </authorList>
    </citation>
    <scope>NUCLEOTIDE SEQUENCE [LARGE SCALE GENOMIC DNA]</scope>
    <source>
        <strain evidence="2">GI5</strain>
    </source>
</reference>
<accession>A0A2K9LR62</accession>